<dbReference type="Pfam" id="PF02841">
    <property type="entry name" value="GBP_C"/>
    <property type="match status" value="1"/>
</dbReference>
<evidence type="ECO:0000256" key="1">
    <source>
        <dbReference type="ARBA" id="ARBA00004477"/>
    </source>
</evidence>
<proteinExistence type="inferred from homology"/>
<dbReference type="PANTHER" id="PTHR10751">
    <property type="entry name" value="GUANYLATE BINDING PROTEIN"/>
    <property type="match status" value="1"/>
</dbReference>
<dbReference type="InterPro" id="IPR003191">
    <property type="entry name" value="Guanylate-bd/ATL_C"/>
</dbReference>
<evidence type="ECO:0000256" key="2">
    <source>
        <dbReference type="ARBA" id="ARBA00022692"/>
    </source>
</evidence>
<evidence type="ECO:0000256" key="11">
    <source>
        <dbReference type="PROSITE-ProRule" id="PRU01052"/>
    </source>
</evidence>
<dbReference type="InterPro" id="IPR036543">
    <property type="entry name" value="Guanylate-bd_C_sf"/>
</dbReference>
<keyword evidence="7 13" id="KW-1133">Transmembrane helix</keyword>
<reference evidence="15" key="3">
    <citation type="submission" date="2025-08" db="UniProtKB">
        <authorList>
            <consortium name="Ensembl"/>
        </authorList>
    </citation>
    <scope>IDENTIFICATION</scope>
</reference>
<evidence type="ECO:0000256" key="10">
    <source>
        <dbReference type="ARBA" id="ARBA00049117"/>
    </source>
</evidence>
<organism evidence="15 16">
    <name type="scientific">Astatotilapia calliptera</name>
    <name type="common">Eastern happy</name>
    <name type="synonym">Chromis callipterus</name>
    <dbReference type="NCBI Taxonomy" id="8154"/>
    <lineage>
        <taxon>Eukaryota</taxon>
        <taxon>Metazoa</taxon>
        <taxon>Chordata</taxon>
        <taxon>Craniata</taxon>
        <taxon>Vertebrata</taxon>
        <taxon>Euteleostomi</taxon>
        <taxon>Actinopterygii</taxon>
        <taxon>Neopterygii</taxon>
        <taxon>Teleostei</taxon>
        <taxon>Neoteleostei</taxon>
        <taxon>Acanthomorphata</taxon>
        <taxon>Ovalentaria</taxon>
        <taxon>Cichlomorphae</taxon>
        <taxon>Cichliformes</taxon>
        <taxon>Cichlidae</taxon>
        <taxon>African cichlids</taxon>
        <taxon>Pseudocrenilabrinae</taxon>
        <taxon>Haplochromini</taxon>
        <taxon>Astatotilapia</taxon>
    </lineage>
</organism>
<dbReference type="FunFam" id="3.40.50.300:FF:004549">
    <property type="entry name" value="Atlastin GTPase 3"/>
    <property type="match status" value="1"/>
</dbReference>
<keyword evidence="9 13" id="KW-0472">Membrane</keyword>
<name>A0AAX7SHE9_ASTCA</name>
<reference evidence="15 16" key="1">
    <citation type="submission" date="2018-05" db="EMBL/GenBank/DDBJ databases">
        <authorList>
            <person name="Datahose"/>
        </authorList>
    </citation>
    <scope>NUCLEOTIDE SEQUENCE</scope>
</reference>
<reference evidence="16" key="2">
    <citation type="submission" date="2023-03" db="EMBL/GenBank/DDBJ databases">
        <authorList>
            <consortium name="Wellcome Sanger Institute Data Sharing"/>
        </authorList>
    </citation>
    <scope>NUCLEOTIDE SEQUENCE [LARGE SCALE GENOMIC DNA]</scope>
</reference>
<feature type="domain" description="GB1/RHD3-type G" evidence="14">
    <location>
        <begin position="121"/>
        <end position="335"/>
    </location>
</feature>
<dbReference type="Gene3D" id="3.40.50.300">
    <property type="entry name" value="P-loop containing nucleotide triphosphate hydrolases"/>
    <property type="match status" value="2"/>
</dbReference>
<evidence type="ECO:0000313" key="15">
    <source>
        <dbReference type="Ensembl" id="ENSACLP00000042111.1"/>
    </source>
</evidence>
<reference evidence="15" key="4">
    <citation type="submission" date="2025-09" db="UniProtKB">
        <authorList>
            <consortium name="Ensembl"/>
        </authorList>
    </citation>
    <scope>IDENTIFICATION</scope>
</reference>
<dbReference type="CDD" id="cd01851">
    <property type="entry name" value="GBP"/>
    <property type="match status" value="1"/>
</dbReference>
<dbReference type="GO" id="GO:0005789">
    <property type="term" value="C:endoplasmic reticulum membrane"/>
    <property type="evidence" value="ECO:0007669"/>
    <property type="project" value="UniProtKB-SubCell"/>
</dbReference>
<protein>
    <recommendedName>
        <fullName evidence="14">GB1/RHD3-type G domain-containing protein</fullName>
    </recommendedName>
</protein>
<dbReference type="Ensembl" id="ENSACLT00000066151.1">
    <property type="protein sequence ID" value="ENSACLP00000042111.1"/>
    <property type="gene ID" value="ENSACLG00000022724.2"/>
</dbReference>
<keyword evidence="4" id="KW-0378">Hydrolase</keyword>
<evidence type="ECO:0000256" key="7">
    <source>
        <dbReference type="ARBA" id="ARBA00022989"/>
    </source>
</evidence>
<comment type="similarity">
    <text evidence="11">Belongs to the TRAFAC class dynamin-like GTPase superfamily. GB1/RHD3 GTPase family.</text>
</comment>
<feature type="transmembrane region" description="Helical" evidence="13">
    <location>
        <begin position="502"/>
        <end position="520"/>
    </location>
</feature>
<dbReference type="Gene3D" id="1.20.58.420">
    <property type="entry name" value="AHSP"/>
    <property type="match status" value="1"/>
</dbReference>
<keyword evidence="5" id="KW-0256">Endoplasmic reticulum</keyword>
<dbReference type="FunFam" id="1.20.58.420:FF:000001">
    <property type="entry name" value="Atlastin-1 isoform 1"/>
    <property type="match status" value="1"/>
</dbReference>
<feature type="compositionally biased region" description="Basic and acidic residues" evidence="12">
    <location>
        <begin position="75"/>
        <end position="86"/>
    </location>
</feature>
<evidence type="ECO:0000256" key="6">
    <source>
        <dbReference type="ARBA" id="ARBA00022842"/>
    </source>
</evidence>
<evidence type="ECO:0000256" key="13">
    <source>
        <dbReference type="SAM" id="Phobius"/>
    </source>
</evidence>
<dbReference type="InterPro" id="IPR027417">
    <property type="entry name" value="P-loop_NTPase"/>
</dbReference>
<evidence type="ECO:0000256" key="3">
    <source>
        <dbReference type="ARBA" id="ARBA00022741"/>
    </source>
</evidence>
<evidence type="ECO:0000256" key="12">
    <source>
        <dbReference type="SAM" id="MobiDB-lite"/>
    </source>
</evidence>
<comment type="catalytic activity">
    <reaction evidence="10">
        <text>GTP + H2O = GDP + phosphate + H(+)</text>
        <dbReference type="Rhea" id="RHEA:19669"/>
        <dbReference type="ChEBI" id="CHEBI:15377"/>
        <dbReference type="ChEBI" id="CHEBI:15378"/>
        <dbReference type="ChEBI" id="CHEBI:37565"/>
        <dbReference type="ChEBI" id="CHEBI:43474"/>
        <dbReference type="ChEBI" id="CHEBI:58189"/>
    </reaction>
    <physiologicalReaction direction="left-to-right" evidence="10">
        <dbReference type="Rhea" id="RHEA:19670"/>
    </physiologicalReaction>
</comment>
<evidence type="ECO:0000313" key="16">
    <source>
        <dbReference type="Proteomes" id="UP000265100"/>
    </source>
</evidence>
<dbReference type="InterPro" id="IPR030386">
    <property type="entry name" value="G_GB1_RHD3_dom"/>
</dbReference>
<dbReference type="PROSITE" id="PS51715">
    <property type="entry name" value="G_GB1_RHD3"/>
    <property type="match status" value="1"/>
</dbReference>
<evidence type="ECO:0000256" key="8">
    <source>
        <dbReference type="ARBA" id="ARBA00023134"/>
    </source>
</evidence>
<dbReference type="GO" id="GO:0003924">
    <property type="term" value="F:GTPase activity"/>
    <property type="evidence" value="ECO:0007669"/>
    <property type="project" value="InterPro"/>
</dbReference>
<evidence type="ECO:0000256" key="9">
    <source>
        <dbReference type="ARBA" id="ARBA00023136"/>
    </source>
</evidence>
<gene>
    <name evidence="15" type="primary">ATL2</name>
</gene>
<evidence type="ECO:0000256" key="4">
    <source>
        <dbReference type="ARBA" id="ARBA00022801"/>
    </source>
</evidence>
<accession>A0AAX7SHE9</accession>
<dbReference type="InterPro" id="IPR015894">
    <property type="entry name" value="Guanylate-bd_N"/>
</dbReference>
<dbReference type="GeneTree" id="ENSGT00940000155710"/>
<keyword evidence="6" id="KW-0460">Magnesium</keyword>
<sequence length="573" mass="64072">MAAESGLVNRTHLENNYSHGLDGKGSKGVNGFKDCTISQRKAPKPEAKSEDDNDLFPRTMDLGKNISPTPQPKEGSQEKDVKPVEEKKVAGPIQIVQANEHNFELNATALEEVLLQKHVKDLNVVVVSVAGAFRKGKSFLLDFMLRYMHNRDKDSWIGGNDEPLTGFTWRGGCERETTGIQVWSEVFVVEKPDGDKVAVLLVDTQGAFDSQSTIKDSATVFALSTMTSSVQVYNLSSNIQEDDLQHLQLFTEYGRLAMEEVSEKPFQVKHNQHEELQNVRNHIQHCFSNINCFLLPHPGLKVATNPKFDGRLRDIDEDFKKELAQLVPLLLAPSQLVEKEIGGNKVTCKDLLEYFKAYIKIYQGEELPHPKTMLQATAEANNLTAVAGAKDLYSKKMEQVCGGDKPYVAPADLKRCHEEIRDYSVSYFRSVKKMGGKEFCQRYQNQLESELEETYTNLSKQNEGKNIFYAARTPATLFALMFITYVVSGVTGFIGLSTLATLANLVMGVALLSLCAWGYVKYSGEFREVGTIIDEVAEALWVQVGRQCERREKSVCVSVCVHRLQSTGLVFIS</sequence>
<evidence type="ECO:0000259" key="14">
    <source>
        <dbReference type="PROSITE" id="PS51715"/>
    </source>
</evidence>
<dbReference type="SUPFAM" id="SSF48340">
    <property type="entry name" value="Interferon-induced guanylate-binding protein 1 (GBP1), C-terminal domain"/>
    <property type="match status" value="1"/>
</dbReference>
<evidence type="ECO:0000256" key="5">
    <source>
        <dbReference type="ARBA" id="ARBA00022824"/>
    </source>
</evidence>
<dbReference type="SUPFAM" id="SSF52540">
    <property type="entry name" value="P-loop containing nucleoside triphosphate hydrolases"/>
    <property type="match status" value="1"/>
</dbReference>
<feature type="transmembrane region" description="Helical" evidence="13">
    <location>
        <begin position="475"/>
        <end position="496"/>
    </location>
</feature>
<feature type="region of interest" description="Disordered" evidence="12">
    <location>
        <begin position="1"/>
        <end position="86"/>
    </location>
</feature>
<dbReference type="Pfam" id="PF02263">
    <property type="entry name" value="GBP"/>
    <property type="match status" value="1"/>
</dbReference>
<dbReference type="AlphaFoldDB" id="A0AAX7SHE9"/>
<keyword evidence="3" id="KW-0547">Nucleotide-binding</keyword>
<dbReference type="GO" id="GO:0005525">
    <property type="term" value="F:GTP binding"/>
    <property type="evidence" value="ECO:0007669"/>
    <property type="project" value="UniProtKB-KW"/>
</dbReference>
<keyword evidence="2 13" id="KW-0812">Transmembrane</keyword>
<dbReference type="Proteomes" id="UP000265100">
    <property type="component" value="Chromosome 13"/>
</dbReference>
<keyword evidence="8" id="KW-0342">GTP-binding</keyword>
<keyword evidence="16" id="KW-1185">Reference proteome</keyword>
<comment type="subcellular location">
    <subcellularLocation>
        <location evidence="1">Endoplasmic reticulum membrane</location>
        <topology evidence="1">Multi-pass membrane protein</topology>
    </subcellularLocation>
</comment>